<evidence type="ECO:0000313" key="3">
    <source>
        <dbReference type="Proteomes" id="UP000249819"/>
    </source>
</evidence>
<dbReference type="PROSITE" id="PS51257">
    <property type="entry name" value="PROKAR_LIPOPROTEIN"/>
    <property type="match status" value="1"/>
</dbReference>
<dbReference type="Gene3D" id="2.60.120.1360">
    <property type="match status" value="1"/>
</dbReference>
<comment type="caution">
    <text evidence="2">The sequence shown here is derived from an EMBL/GenBank/DDBJ whole genome shotgun (WGS) entry which is preliminary data.</text>
</comment>
<proteinExistence type="predicted"/>
<dbReference type="Gene3D" id="3.40.50.1110">
    <property type="entry name" value="SGNH hydrolase"/>
    <property type="match status" value="1"/>
</dbReference>
<reference evidence="2 3" key="1">
    <citation type="submission" date="2018-06" db="EMBL/GenBank/DDBJ databases">
        <title>Genomic Encyclopedia of Archaeal and Bacterial Type Strains, Phase II (KMG-II): from individual species to whole genera.</title>
        <authorList>
            <person name="Goeker M."/>
        </authorList>
    </citation>
    <scope>NUCLEOTIDE SEQUENCE [LARGE SCALE GENOMIC DNA]</scope>
    <source>
        <strain evidence="2 3">DSM 29821</strain>
    </source>
</reference>
<organism evidence="2 3">
    <name type="scientific">Chitinophaga dinghuensis</name>
    <dbReference type="NCBI Taxonomy" id="1539050"/>
    <lineage>
        <taxon>Bacteria</taxon>
        <taxon>Pseudomonadati</taxon>
        <taxon>Bacteroidota</taxon>
        <taxon>Chitinophagia</taxon>
        <taxon>Chitinophagales</taxon>
        <taxon>Chitinophagaceae</taxon>
        <taxon>Chitinophaga</taxon>
    </lineage>
</organism>
<name>A0A327W7E0_9BACT</name>
<dbReference type="SUPFAM" id="SSF52266">
    <property type="entry name" value="SGNH hydrolase"/>
    <property type="match status" value="1"/>
</dbReference>
<dbReference type="OrthoDB" id="9810515at2"/>
<accession>A0A327W7E0</accession>
<dbReference type="EMBL" id="QLMA01000002">
    <property type="protein sequence ID" value="RAJ85940.1"/>
    <property type="molecule type" value="Genomic_DNA"/>
</dbReference>
<dbReference type="GO" id="GO:0016788">
    <property type="term" value="F:hydrolase activity, acting on ester bonds"/>
    <property type="evidence" value="ECO:0007669"/>
    <property type="project" value="UniProtKB-ARBA"/>
</dbReference>
<dbReference type="Proteomes" id="UP000249819">
    <property type="component" value="Unassembled WGS sequence"/>
</dbReference>
<dbReference type="RefSeq" id="WP_111591562.1">
    <property type="nucleotide sequence ID" value="NZ_QLMA01000002.1"/>
</dbReference>
<protein>
    <recommendedName>
        <fullName evidence="4">Lysophospholipase L1-like esterase</fullName>
    </recommendedName>
</protein>
<sequence>MNKMPGKNKAAYPFLIIAGSLACLVALSQLNISFSFKDFQFRKLDMLSDLRTSSPEDHTNRPALAGKTGDGRPSAADSTVTVKDSTGAVTVLPNPDAHHDFMSYTGIMQYASAQYGEDAAGMNAFFHALAELKAGKRKKVRIAYFGDSMIEGDLITGDLRDSLQQFFGGQGVGFVPITSVVASFRTTITHTFSKDWKDYNYKNSPPSSIGLGLSGHTFIPGSASWARFAPVKKPRLDKFDEISILFGPTVGTGVTVNDKGYTLSGNEEVNRMDLRQDTGQQTVTIKYANGTASPFYGVCFETDNGVYVDNYSFRGISGVELGHLSADMVRRMQQERHYDLVVLHYGANVLWRPELTDYSWYQRPMKKVMDSLRNDFPATSFLIIGTADKSYKKGDHYVTAPGVEALLSVQHDLAAEHGTAYWNLYAAMGGEGSMVKWVESDTPSANKDYTHFNRLGASKVASMLYKAIMDEYRQKNNIQ</sequence>
<gene>
    <name evidence="2" type="ORF">CLV59_102647</name>
</gene>
<keyword evidence="3" id="KW-1185">Reference proteome</keyword>
<feature type="region of interest" description="Disordered" evidence="1">
    <location>
        <begin position="51"/>
        <end position="79"/>
    </location>
</feature>
<dbReference type="InterPro" id="IPR036514">
    <property type="entry name" value="SGNH_hydro_sf"/>
</dbReference>
<dbReference type="AlphaFoldDB" id="A0A327W7E0"/>
<evidence type="ECO:0000256" key="1">
    <source>
        <dbReference type="SAM" id="MobiDB-lite"/>
    </source>
</evidence>
<evidence type="ECO:0008006" key="4">
    <source>
        <dbReference type="Google" id="ProtNLM"/>
    </source>
</evidence>
<evidence type="ECO:0000313" key="2">
    <source>
        <dbReference type="EMBL" id="RAJ85940.1"/>
    </source>
</evidence>
<feature type="compositionally biased region" description="Basic and acidic residues" evidence="1">
    <location>
        <begin position="51"/>
        <end position="60"/>
    </location>
</feature>